<dbReference type="InterPro" id="IPR006171">
    <property type="entry name" value="TOPRIM_dom"/>
</dbReference>
<dbReference type="RefSeq" id="WP_147164625.1">
    <property type="nucleotide sequence ID" value="NZ_BJZO01000091.1"/>
</dbReference>
<evidence type="ECO:0000256" key="5">
    <source>
        <dbReference type="ARBA" id="ARBA00022705"/>
    </source>
</evidence>
<dbReference type="OrthoDB" id="9811157at2"/>
<dbReference type="GO" id="GO:1990077">
    <property type="term" value="C:primosome complex"/>
    <property type="evidence" value="ECO:0007669"/>
    <property type="project" value="UniProtKB-KW"/>
</dbReference>
<name>A0A512HAY7_9PROT</name>
<dbReference type="Pfam" id="PF13362">
    <property type="entry name" value="Toprim_3"/>
    <property type="match status" value="1"/>
</dbReference>
<gene>
    <name evidence="10" type="ORF">ROR02_27290</name>
</gene>
<dbReference type="InterPro" id="IPR055570">
    <property type="entry name" value="DUF7146"/>
</dbReference>
<organism evidence="10 11">
    <name type="scientific">Pararhodospirillum oryzae</name>
    <dbReference type="NCBI Taxonomy" id="478448"/>
    <lineage>
        <taxon>Bacteria</taxon>
        <taxon>Pseudomonadati</taxon>
        <taxon>Pseudomonadota</taxon>
        <taxon>Alphaproteobacteria</taxon>
        <taxon>Rhodospirillales</taxon>
        <taxon>Rhodospirillaceae</taxon>
        <taxon>Pararhodospirillum</taxon>
    </lineage>
</organism>
<accession>A0A512HAY7</accession>
<evidence type="ECO:0000259" key="8">
    <source>
        <dbReference type="Pfam" id="PF13362"/>
    </source>
</evidence>
<evidence type="ECO:0000313" key="10">
    <source>
        <dbReference type="EMBL" id="GEO82598.1"/>
    </source>
</evidence>
<evidence type="ECO:0000259" key="9">
    <source>
        <dbReference type="Pfam" id="PF23639"/>
    </source>
</evidence>
<proteinExistence type="predicted"/>
<dbReference type="CDD" id="cd01029">
    <property type="entry name" value="TOPRIM_primases"/>
    <property type="match status" value="1"/>
</dbReference>
<dbReference type="GO" id="GO:0016779">
    <property type="term" value="F:nucleotidyltransferase activity"/>
    <property type="evidence" value="ECO:0007669"/>
    <property type="project" value="UniProtKB-KW"/>
</dbReference>
<feature type="domain" description="Toprim" evidence="8">
    <location>
        <begin position="238"/>
        <end position="324"/>
    </location>
</feature>
<keyword evidence="5" id="KW-0235">DNA replication</keyword>
<evidence type="ECO:0000256" key="3">
    <source>
        <dbReference type="ARBA" id="ARBA00022679"/>
    </source>
</evidence>
<dbReference type="GO" id="GO:0006269">
    <property type="term" value="P:DNA replication, synthesis of primer"/>
    <property type="evidence" value="ECO:0007669"/>
    <property type="project" value="UniProtKB-KW"/>
</dbReference>
<evidence type="ECO:0000256" key="1">
    <source>
        <dbReference type="ARBA" id="ARBA00022478"/>
    </source>
</evidence>
<sequence>MDRNPSRYRDLIDYRRTDQHQNQVNFSKLMLDVAARLLGKPTSKTAFEWRFGRHGSLAVDLRKGVWHDHEAGEGGGVLALIERETGKRGREALEWLGLDVDSPEYQREPRQNSPKPADIDETASINERIARAMRIWSEAVPILGTPAEAYLLGRGCALPPAGEDVIRWHPACPYDKGGAPCMVALMTDALTCEPRAIHRTPITLDGTRDKARPKKMLAPSHGCVIRLEDDADVIGGLGLTEGIETALAVIAADWRPVWACGCAGTLRDMPVLRIPCLTVFADNDASGTGQEAGRTCARRWADAGHEARVMTPPLVGSDFNDLMRGAA</sequence>
<comment type="caution">
    <text evidence="10">The sequence shown here is derived from an EMBL/GenBank/DDBJ whole genome shotgun (WGS) entry which is preliminary data.</text>
</comment>
<dbReference type="GO" id="GO:0008270">
    <property type="term" value="F:zinc ion binding"/>
    <property type="evidence" value="ECO:0007669"/>
    <property type="project" value="InterPro"/>
</dbReference>
<evidence type="ECO:0000256" key="2">
    <source>
        <dbReference type="ARBA" id="ARBA00022515"/>
    </source>
</evidence>
<keyword evidence="2" id="KW-0639">Primosome</keyword>
<keyword evidence="1" id="KW-0240">DNA-directed RNA polymerase</keyword>
<feature type="domain" description="DUF7146" evidence="9">
    <location>
        <begin position="127"/>
        <end position="227"/>
    </location>
</feature>
<dbReference type="EMBL" id="BJZO01000091">
    <property type="protein sequence ID" value="GEO82598.1"/>
    <property type="molecule type" value="Genomic_DNA"/>
</dbReference>
<feature type="region of interest" description="Disordered" evidence="7">
    <location>
        <begin position="103"/>
        <end position="122"/>
    </location>
</feature>
<evidence type="ECO:0000256" key="4">
    <source>
        <dbReference type="ARBA" id="ARBA00022695"/>
    </source>
</evidence>
<dbReference type="Pfam" id="PF23639">
    <property type="entry name" value="DUF7146"/>
    <property type="match status" value="1"/>
</dbReference>
<dbReference type="GO" id="GO:0000428">
    <property type="term" value="C:DNA-directed RNA polymerase complex"/>
    <property type="evidence" value="ECO:0007669"/>
    <property type="project" value="UniProtKB-KW"/>
</dbReference>
<dbReference type="InterPro" id="IPR034154">
    <property type="entry name" value="TOPRIM_DnaG/twinkle"/>
</dbReference>
<keyword evidence="4" id="KW-0548">Nucleotidyltransferase</keyword>
<dbReference type="GO" id="GO:0003677">
    <property type="term" value="F:DNA binding"/>
    <property type="evidence" value="ECO:0007669"/>
    <property type="project" value="InterPro"/>
</dbReference>
<dbReference type="AlphaFoldDB" id="A0A512HAY7"/>
<evidence type="ECO:0000313" key="11">
    <source>
        <dbReference type="Proteomes" id="UP000321567"/>
    </source>
</evidence>
<keyword evidence="11" id="KW-1185">Reference proteome</keyword>
<keyword evidence="3" id="KW-0808">Transferase</keyword>
<dbReference type="Proteomes" id="UP000321567">
    <property type="component" value="Unassembled WGS sequence"/>
</dbReference>
<evidence type="ECO:0000256" key="6">
    <source>
        <dbReference type="ARBA" id="ARBA00023163"/>
    </source>
</evidence>
<keyword evidence="6" id="KW-0804">Transcription</keyword>
<dbReference type="InterPro" id="IPR036977">
    <property type="entry name" value="DNA_primase_Znf_CHC2"/>
</dbReference>
<reference evidence="10 11" key="1">
    <citation type="submission" date="2019-07" db="EMBL/GenBank/DDBJ databases">
        <title>Whole genome shotgun sequence of Rhodospirillum oryzae NBRC 107573.</title>
        <authorList>
            <person name="Hosoyama A."/>
            <person name="Uohara A."/>
            <person name="Ohji S."/>
            <person name="Ichikawa N."/>
        </authorList>
    </citation>
    <scope>NUCLEOTIDE SEQUENCE [LARGE SCALE GENOMIC DNA]</scope>
    <source>
        <strain evidence="10 11">NBRC 107573</strain>
    </source>
</reference>
<evidence type="ECO:0000256" key="7">
    <source>
        <dbReference type="SAM" id="MobiDB-lite"/>
    </source>
</evidence>
<dbReference type="Gene3D" id="3.90.580.10">
    <property type="entry name" value="Zinc finger, CHC2-type domain"/>
    <property type="match status" value="1"/>
</dbReference>
<dbReference type="SUPFAM" id="SSF57783">
    <property type="entry name" value="Zinc beta-ribbon"/>
    <property type="match status" value="1"/>
</dbReference>
<protein>
    <submittedName>
        <fullName evidence="10">Uncharacterized protein</fullName>
    </submittedName>
</protein>